<protein>
    <submittedName>
        <fullName evidence="1">Uncharacterized protein</fullName>
    </submittedName>
</protein>
<reference evidence="1" key="1">
    <citation type="submission" date="2022-07" db="EMBL/GenBank/DDBJ databases">
        <authorList>
            <person name="Trinca V."/>
            <person name="Uliana J.V.C."/>
            <person name="Torres T.T."/>
            <person name="Ward R.J."/>
            <person name="Monesi N."/>
        </authorList>
    </citation>
    <scope>NUCLEOTIDE SEQUENCE</scope>
    <source>
        <strain evidence="1">HSMRA1968</strain>
        <tissue evidence="1">Whole embryos</tissue>
    </source>
</reference>
<feature type="non-terminal residue" evidence="1">
    <location>
        <position position="83"/>
    </location>
</feature>
<name>A0A9Q0MMY6_9DIPT</name>
<evidence type="ECO:0000313" key="1">
    <source>
        <dbReference type="EMBL" id="KAJ6633732.1"/>
    </source>
</evidence>
<evidence type="ECO:0000313" key="2">
    <source>
        <dbReference type="Proteomes" id="UP001151699"/>
    </source>
</evidence>
<sequence length="83" mass="8823">IASPLKCRLNVKVTVSSSSSYVTDFVGCLWPFSMISDLNIARSAAFKTILSTGESICDSKVAGILFDSFLAAKISSILTDKKG</sequence>
<dbReference type="EMBL" id="WJQU01001771">
    <property type="protein sequence ID" value="KAJ6633732.1"/>
    <property type="molecule type" value="Genomic_DNA"/>
</dbReference>
<keyword evidence="2" id="KW-1185">Reference proteome</keyword>
<comment type="caution">
    <text evidence="1">The sequence shown here is derived from an EMBL/GenBank/DDBJ whole genome shotgun (WGS) entry which is preliminary data.</text>
</comment>
<gene>
    <name evidence="1" type="ORF">Bhyg_16340</name>
</gene>
<dbReference type="AlphaFoldDB" id="A0A9Q0MMY6"/>
<organism evidence="1 2">
    <name type="scientific">Pseudolycoriella hygida</name>
    <dbReference type="NCBI Taxonomy" id="35572"/>
    <lineage>
        <taxon>Eukaryota</taxon>
        <taxon>Metazoa</taxon>
        <taxon>Ecdysozoa</taxon>
        <taxon>Arthropoda</taxon>
        <taxon>Hexapoda</taxon>
        <taxon>Insecta</taxon>
        <taxon>Pterygota</taxon>
        <taxon>Neoptera</taxon>
        <taxon>Endopterygota</taxon>
        <taxon>Diptera</taxon>
        <taxon>Nematocera</taxon>
        <taxon>Sciaroidea</taxon>
        <taxon>Sciaridae</taxon>
        <taxon>Pseudolycoriella</taxon>
    </lineage>
</organism>
<feature type="non-terminal residue" evidence="1">
    <location>
        <position position="1"/>
    </location>
</feature>
<dbReference type="Proteomes" id="UP001151699">
    <property type="component" value="Unassembled WGS sequence"/>
</dbReference>
<proteinExistence type="predicted"/>
<accession>A0A9Q0MMY6</accession>